<evidence type="ECO:0000256" key="8">
    <source>
        <dbReference type="ARBA" id="ARBA00022630"/>
    </source>
</evidence>
<comment type="subcellular location">
    <subcellularLocation>
        <location evidence="2">Membrane</location>
    </subcellularLocation>
</comment>
<dbReference type="SMART" id="SM00086">
    <property type="entry name" value="PAC"/>
    <property type="match status" value="1"/>
</dbReference>
<keyword evidence="6" id="KW-0597">Phosphoprotein</keyword>
<keyword evidence="19" id="KW-0472">Membrane</keyword>
<evidence type="ECO:0000259" key="21">
    <source>
        <dbReference type="PROSITE" id="PS50885"/>
    </source>
</evidence>
<feature type="transmembrane region" description="Helical" evidence="19">
    <location>
        <begin position="269"/>
        <end position="289"/>
    </location>
</feature>
<dbReference type="SMART" id="SM00911">
    <property type="entry name" value="HWE_HK"/>
    <property type="match status" value="1"/>
</dbReference>
<protein>
    <recommendedName>
        <fullName evidence="4">Blue-light-activated histidine kinase</fullName>
        <ecNumber evidence="3">2.7.13.3</ecNumber>
    </recommendedName>
</protein>
<reference evidence="22" key="1">
    <citation type="submission" date="2021-01" db="EMBL/GenBank/DDBJ databases">
        <title>Microvirga sp.</title>
        <authorList>
            <person name="Kim M.K."/>
        </authorList>
    </citation>
    <scope>NUCLEOTIDE SEQUENCE</scope>
    <source>
        <strain evidence="22">5420S-16</strain>
    </source>
</reference>
<keyword evidence="16" id="KW-0843">Virulence</keyword>
<evidence type="ECO:0000256" key="19">
    <source>
        <dbReference type="SAM" id="Phobius"/>
    </source>
</evidence>
<keyword evidence="10" id="KW-0808">Transferase</keyword>
<evidence type="ECO:0000256" key="15">
    <source>
        <dbReference type="ARBA" id="ARBA00022991"/>
    </source>
</evidence>
<dbReference type="PANTHER" id="PTHR41523:SF8">
    <property type="entry name" value="ETHYLENE RESPONSE SENSOR PROTEIN"/>
    <property type="match status" value="1"/>
</dbReference>
<comment type="caution">
    <text evidence="22">The sequence shown here is derived from an EMBL/GenBank/DDBJ whole genome shotgun (WGS) entry which is preliminary data.</text>
</comment>
<evidence type="ECO:0000259" key="20">
    <source>
        <dbReference type="PROSITE" id="PS50113"/>
    </source>
</evidence>
<keyword evidence="14" id="KW-0067">ATP-binding</keyword>
<evidence type="ECO:0000256" key="17">
    <source>
        <dbReference type="ARBA" id="ARBA00023170"/>
    </source>
</evidence>
<keyword evidence="18" id="KW-0175">Coiled coil</keyword>
<evidence type="ECO:0000256" key="1">
    <source>
        <dbReference type="ARBA" id="ARBA00000085"/>
    </source>
</evidence>
<dbReference type="InterPro" id="IPR000700">
    <property type="entry name" value="PAS-assoc_C"/>
</dbReference>
<evidence type="ECO:0000256" key="6">
    <source>
        <dbReference type="ARBA" id="ARBA00022553"/>
    </source>
</evidence>
<evidence type="ECO:0000256" key="13">
    <source>
        <dbReference type="ARBA" id="ARBA00022777"/>
    </source>
</evidence>
<dbReference type="GO" id="GO:0009881">
    <property type="term" value="F:photoreceptor activity"/>
    <property type="evidence" value="ECO:0007669"/>
    <property type="project" value="UniProtKB-KW"/>
</dbReference>
<feature type="domain" description="HAMP" evidence="21">
    <location>
        <begin position="291"/>
        <end position="343"/>
    </location>
</feature>
<evidence type="ECO:0000256" key="11">
    <source>
        <dbReference type="ARBA" id="ARBA00022737"/>
    </source>
</evidence>
<keyword evidence="9" id="KW-0288">FMN</keyword>
<keyword evidence="19" id="KW-1133">Transmembrane helix</keyword>
<evidence type="ECO:0000256" key="12">
    <source>
        <dbReference type="ARBA" id="ARBA00022741"/>
    </source>
</evidence>
<dbReference type="GO" id="GO:0004673">
    <property type="term" value="F:protein histidine kinase activity"/>
    <property type="evidence" value="ECO:0007669"/>
    <property type="project" value="UniProtKB-EC"/>
</dbReference>
<feature type="domain" description="PAC" evidence="20">
    <location>
        <begin position="429"/>
        <end position="480"/>
    </location>
</feature>
<dbReference type="PROSITE" id="PS50885">
    <property type="entry name" value="HAMP"/>
    <property type="match status" value="1"/>
</dbReference>
<dbReference type="PANTHER" id="PTHR41523">
    <property type="entry name" value="TWO-COMPONENT SYSTEM SENSOR PROTEIN"/>
    <property type="match status" value="1"/>
</dbReference>
<evidence type="ECO:0000256" key="3">
    <source>
        <dbReference type="ARBA" id="ARBA00012438"/>
    </source>
</evidence>
<evidence type="ECO:0000256" key="9">
    <source>
        <dbReference type="ARBA" id="ARBA00022643"/>
    </source>
</evidence>
<dbReference type="PROSITE" id="PS50113">
    <property type="entry name" value="PAC"/>
    <property type="match status" value="1"/>
</dbReference>
<dbReference type="Gene3D" id="6.10.340.10">
    <property type="match status" value="1"/>
</dbReference>
<dbReference type="InterPro" id="IPR003660">
    <property type="entry name" value="HAMP_dom"/>
</dbReference>
<dbReference type="Gene3D" id="2.10.70.100">
    <property type="match status" value="1"/>
</dbReference>
<proteinExistence type="predicted"/>
<dbReference type="InterPro" id="IPR001610">
    <property type="entry name" value="PAC"/>
</dbReference>
<gene>
    <name evidence="22" type="ORF">JKG68_23870</name>
</gene>
<dbReference type="GO" id="GO:0005524">
    <property type="term" value="F:ATP binding"/>
    <property type="evidence" value="ECO:0007669"/>
    <property type="project" value="UniProtKB-KW"/>
</dbReference>
<dbReference type="Proteomes" id="UP000605848">
    <property type="component" value="Unassembled WGS sequence"/>
</dbReference>
<dbReference type="SUPFAM" id="SSF55785">
    <property type="entry name" value="PYP-like sensor domain (PAS domain)"/>
    <property type="match status" value="1"/>
</dbReference>
<evidence type="ECO:0000256" key="7">
    <source>
        <dbReference type="ARBA" id="ARBA00022606"/>
    </source>
</evidence>
<keyword evidence="13" id="KW-0418">Kinase</keyword>
<dbReference type="GO" id="GO:0007165">
    <property type="term" value="P:signal transduction"/>
    <property type="evidence" value="ECO:0007669"/>
    <property type="project" value="InterPro"/>
</dbReference>
<dbReference type="InterPro" id="IPR036890">
    <property type="entry name" value="HATPase_C_sf"/>
</dbReference>
<keyword evidence="17" id="KW-0675">Receptor</keyword>
<dbReference type="CDD" id="cd00130">
    <property type="entry name" value="PAS"/>
    <property type="match status" value="1"/>
</dbReference>
<dbReference type="NCBIfam" id="TIGR00229">
    <property type="entry name" value="sensory_box"/>
    <property type="match status" value="1"/>
</dbReference>
<dbReference type="CDD" id="cd18774">
    <property type="entry name" value="PDC2_HK_sensor"/>
    <property type="match status" value="1"/>
</dbReference>
<keyword evidence="23" id="KW-1185">Reference proteome</keyword>
<organism evidence="22 23">
    <name type="scientific">Microvirga aerilata</name>
    <dbReference type="NCBI Taxonomy" id="670292"/>
    <lineage>
        <taxon>Bacteria</taxon>
        <taxon>Pseudomonadati</taxon>
        <taxon>Pseudomonadota</taxon>
        <taxon>Alphaproteobacteria</taxon>
        <taxon>Hyphomicrobiales</taxon>
        <taxon>Methylobacteriaceae</taxon>
        <taxon>Microvirga</taxon>
    </lineage>
</organism>
<dbReference type="EMBL" id="JAEQMY010000058">
    <property type="protein sequence ID" value="MBL0406979.1"/>
    <property type="molecule type" value="Genomic_DNA"/>
</dbReference>
<evidence type="ECO:0000256" key="5">
    <source>
        <dbReference type="ARBA" id="ARBA00022543"/>
    </source>
</evidence>
<evidence type="ECO:0000256" key="16">
    <source>
        <dbReference type="ARBA" id="ARBA00023026"/>
    </source>
</evidence>
<dbReference type="Gene3D" id="3.30.565.10">
    <property type="entry name" value="Histidine kinase-like ATPase, C-terminal domain"/>
    <property type="match status" value="1"/>
</dbReference>
<sequence>MRQVLWGLVFALALPAILVAAGGFYSIYRADQKDTDLRLQETARALSLSLDREIDKAVLALQVLARSPHIASGDFEAFYRQAETVSLADPSWISLFEPGGRALVNTRIPYGSPLPDSNRLNVLRQVQETRKPHLSDLDVGSVSGRSRITLDVPVILDEKVAYILSLAMGPDAFQTIIRDQRIADGWNAAVLDRSGKIVARSRSPEQFVGQFASPYVREAIAAAREGHLQSVTLDGIPVRTYFSQSPAYGWSFAISMPASEIEKSVQRSLFWLMILGGVILGGILLAALLSRAIAKPVDRLVAAAQALGRRQEVPDAATTRVLEFDTIRRALGEAAAELRAHEQEREETLLRMAESEARLRLALNAGDLGSWEFTPSTGTFITSPACRANFGRGADEPFSYADLVASIHPEDRQGQADAVAQAVANRTDLHVEYRAIWPDGSERWIRISGRTRTGADGQLSMVGVSQDVTERRLADERQALLLHELNHRVKNTLATVQSVASLTRRSAENSDPRAWNAFIDRLHGLAKTHDLLTASHWQGALLEDVLKNELEPYQDAMRQRIRLRGPRINLQPSAVLALGLAIHELATNAIKYGSLSVPDGKVHVTWAVTAGHNPPALLVEWVESGGPSVKQPERQGFGTKLIQRGLAQQLGGEIKLDFAPGGVRCVVTFPITTLAPELSEEGEPQKRYAS</sequence>
<dbReference type="Pfam" id="PF08447">
    <property type="entry name" value="PAS_3"/>
    <property type="match status" value="1"/>
</dbReference>
<accession>A0A937CZR0</accession>
<evidence type="ECO:0000256" key="10">
    <source>
        <dbReference type="ARBA" id="ARBA00022679"/>
    </source>
</evidence>
<keyword evidence="8" id="KW-0285">Flavoprotein</keyword>
<dbReference type="GO" id="GO:0016020">
    <property type="term" value="C:membrane"/>
    <property type="evidence" value="ECO:0007669"/>
    <property type="project" value="UniProtKB-SubCell"/>
</dbReference>
<keyword evidence="12" id="KW-0547">Nucleotide-binding</keyword>
<dbReference type="Pfam" id="PF07536">
    <property type="entry name" value="HWE_HK"/>
    <property type="match status" value="1"/>
</dbReference>
<evidence type="ECO:0000256" key="14">
    <source>
        <dbReference type="ARBA" id="ARBA00022840"/>
    </source>
</evidence>
<dbReference type="InterPro" id="IPR035965">
    <property type="entry name" value="PAS-like_dom_sf"/>
</dbReference>
<evidence type="ECO:0000313" key="23">
    <source>
        <dbReference type="Proteomes" id="UP000605848"/>
    </source>
</evidence>
<keyword evidence="7" id="KW-0716">Sensory transduction</keyword>
<dbReference type="InterPro" id="IPR011102">
    <property type="entry name" value="Sig_transdc_His_kinase_HWE"/>
</dbReference>
<evidence type="ECO:0000313" key="22">
    <source>
        <dbReference type="EMBL" id="MBL0406979.1"/>
    </source>
</evidence>
<dbReference type="EC" id="2.7.13.3" evidence="3"/>
<keyword evidence="19" id="KW-0812">Transmembrane</keyword>
<name>A0A937CZR0_9HYPH</name>
<dbReference type="Gene3D" id="3.30.450.20">
    <property type="entry name" value="PAS domain"/>
    <property type="match status" value="2"/>
</dbReference>
<dbReference type="InterPro" id="IPR000014">
    <property type="entry name" value="PAS"/>
</dbReference>
<evidence type="ECO:0000256" key="4">
    <source>
        <dbReference type="ARBA" id="ARBA00021740"/>
    </source>
</evidence>
<evidence type="ECO:0000256" key="2">
    <source>
        <dbReference type="ARBA" id="ARBA00004370"/>
    </source>
</evidence>
<evidence type="ECO:0000256" key="18">
    <source>
        <dbReference type="SAM" id="Coils"/>
    </source>
</evidence>
<dbReference type="InterPro" id="IPR013655">
    <property type="entry name" value="PAS_fold_3"/>
</dbReference>
<keyword evidence="5" id="KW-0600">Photoreceptor protein</keyword>
<keyword evidence="11" id="KW-0677">Repeat</keyword>
<dbReference type="SUPFAM" id="SSF55874">
    <property type="entry name" value="ATPase domain of HSP90 chaperone/DNA topoisomerase II/histidine kinase"/>
    <property type="match status" value="1"/>
</dbReference>
<feature type="coiled-coil region" evidence="18">
    <location>
        <begin position="324"/>
        <end position="358"/>
    </location>
</feature>
<dbReference type="AlphaFoldDB" id="A0A937CZR0"/>
<comment type="catalytic activity">
    <reaction evidence="1">
        <text>ATP + protein L-histidine = ADP + protein N-phospho-L-histidine.</text>
        <dbReference type="EC" id="2.7.13.3"/>
    </reaction>
</comment>
<keyword evidence="15" id="KW-0157">Chromophore</keyword>